<dbReference type="InterPro" id="IPR031127">
    <property type="entry name" value="E3_UB_ligase_RBR"/>
</dbReference>
<dbReference type="PANTHER" id="PTHR11685">
    <property type="entry name" value="RBR FAMILY RING FINGER AND IBR DOMAIN-CONTAINING"/>
    <property type="match status" value="1"/>
</dbReference>
<dbReference type="CDD" id="cd20357">
    <property type="entry name" value="Rcat_RBR_parkin"/>
    <property type="match status" value="1"/>
</dbReference>
<dbReference type="InterPro" id="IPR002867">
    <property type="entry name" value="IBR_dom"/>
</dbReference>
<dbReference type="SMART" id="SM00647">
    <property type="entry name" value="IBR"/>
    <property type="match status" value="1"/>
</dbReference>
<feature type="domain" description="Ubiquitin-like" evidence="21">
    <location>
        <begin position="24"/>
        <end position="91"/>
    </location>
</feature>
<evidence type="ECO:0000256" key="14">
    <source>
        <dbReference type="ARBA" id="ARBA00022843"/>
    </source>
</evidence>
<evidence type="ECO:0000256" key="4">
    <source>
        <dbReference type="ARBA" id="ARBA00004906"/>
    </source>
</evidence>
<dbReference type="SMART" id="SM00213">
    <property type="entry name" value="UBQ"/>
    <property type="match status" value="1"/>
</dbReference>
<evidence type="ECO:0000259" key="21">
    <source>
        <dbReference type="PROSITE" id="PS50053"/>
    </source>
</evidence>
<evidence type="ECO:0000313" key="23">
    <source>
        <dbReference type="EMBL" id="GFO47255.1"/>
    </source>
</evidence>
<keyword evidence="12" id="KW-0833">Ubl conjugation pathway</keyword>
<dbReference type="InterPro" id="IPR044066">
    <property type="entry name" value="TRIAD_supradom"/>
</dbReference>
<evidence type="ECO:0000256" key="20">
    <source>
        <dbReference type="SAM" id="MobiDB-lite"/>
    </source>
</evidence>
<evidence type="ECO:0000256" key="7">
    <source>
        <dbReference type="ARBA" id="ARBA00022553"/>
    </source>
</evidence>
<dbReference type="SUPFAM" id="SSF57850">
    <property type="entry name" value="RING/U-box"/>
    <property type="match status" value="2"/>
</dbReference>
<gene>
    <name evidence="23" type="ORF">PoB_007376000</name>
</gene>
<dbReference type="EC" id="2.3.2.31" evidence="5"/>
<keyword evidence="11" id="KW-0863">Zinc-finger</keyword>
<keyword evidence="15" id="KW-0072">Autophagy</keyword>
<evidence type="ECO:0000256" key="9">
    <source>
        <dbReference type="ARBA" id="ARBA00022723"/>
    </source>
</evidence>
<evidence type="ECO:0000313" key="24">
    <source>
        <dbReference type="Proteomes" id="UP000735302"/>
    </source>
</evidence>
<evidence type="ECO:0000256" key="13">
    <source>
        <dbReference type="ARBA" id="ARBA00022833"/>
    </source>
</evidence>
<feature type="compositionally biased region" description="Basic and acidic residues" evidence="20">
    <location>
        <begin position="126"/>
        <end position="141"/>
    </location>
</feature>
<feature type="domain" description="RING-type" evidence="22">
    <location>
        <begin position="274"/>
        <end position="498"/>
    </location>
</feature>
<evidence type="ECO:0000259" key="22">
    <source>
        <dbReference type="PROSITE" id="PS51873"/>
    </source>
</evidence>
<dbReference type="AlphaFoldDB" id="A0AAV4DTD7"/>
<dbReference type="GO" id="GO:0005829">
    <property type="term" value="C:cytosol"/>
    <property type="evidence" value="ECO:0007669"/>
    <property type="project" value="UniProtKB-SubCell"/>
</dbReference>
<dbReference type="GO" id="GO:0009893">
    <property type="term" value="P:positive regulation of metabolic process"/>
    <property type="evidence" value="ECO:0007669"/>
    <property type="project" value="UniProtKB-ARBA"/>
</dbReference>
<comment type="similarity">
    <text evidence="17">Belongs to the RBR family. Parkin subfamily.</text>
</comment>
<protein>
    <recommendedName>
        <fullName evidence="18">E3 ubiquitin-protein ligase parkin</fullName>
        <ecNumber evidence="5">2.3.2.31</ecNumber>
    </recommendedName>
</protein>
<name>A0AAV4DTD7_9GAST</name>
<keyword evidence="10" id="KW-0677">Repeat</keyword>
<comment type="subcellular location">
    <subcellularLocation>
        <location evidence="3">Cytoplasm</location>
        <location evidence="3">Cytosol</location>
    </subcellularLocation>
    <subcellularLocation>
        <location evidence="2">Mitochondrion</location>
    </subcellularLocation>
</comment>
<evidence type="ECO:0000256" key="15">
    <source>
        <dbReference type="ARBA" id="ARBA00023006"/>
    </source>
</evidence>
<dbReference type="PROSITE" id="PS51873">
    <property type="entry name" value="TRIAD"/>
    <property type="match status" value="1"/>
</dbReference>
<evidence type="ECO:0000256" key="5">
    <source>
        <dbReference type="ARBA" id="ARBA00012251"/>
    </source>
</evidence>
<dbReference type="CDD" id="cd16627">
    <property type="entry name" value="RING-HC_RBR_parkin"/>
    <property type="match status" value="1"/>
</dbReference>
<evidence type="ECO:0000256" key="1">
    <source>
        <dbReference type="ARBA" id="ARBA00001798"/>
    </source>
</evidence>
<dbReference type="Pfam" id="PF17978">
    <property type="entry name" value="zf-RING_14"/>
    <property type="match status" value="1"/>
</dbReference>
<evidence type="ECO:0000256" key="17">
    <source>
        <dbReference type="ARBA" id="ARBA00029442"/>
    </source>
</evidence>
<dbReference type="PROSITE" id="PS50053">
    <property type="entry name" value="UBIQUITIN_2"/>
    <property type="match status" value="1"/>
</dbReference>
<keyword evidence="14" id="KW-0832">Ubl conjugation</keyword>
<keyword evidence="24" id="KW-1185">Reference proteome</keyword>
<dbReference type="Pfam" id="PF17976">
    <property type="entry name" value="zf-RING_12"/>
    <property type="match status" value="1"/>
</dbReference>
<feature type="region of interest" description="Disordered" evidence="20">
    <location>
        <begin position="105"/>
        <end position="174"/>
    </location>
</feature>
<dbReference type="InterPro" id="IPR041170">
    <property type="entry name" value="Znf-RING_14"/>
</dbReference>
<sequence length="498" mass="55350">MASNTVSNHGLAATLDCDRHENTICLFIRFTAHTSYAVDVSVDVSVRDLKVAVAEKAGLSADSINLVLAGQKLQDTDLLKSYGIGSHTVLHAFCLTDQRAATGDARRSDTGVKTLHPVSDPSATNGRRERKDLEITDDLHNLHGGLDSELGNRGQHNLERSTGDSTPQTRHSPNNALNRLQGYYRFFVYCKLCDGIRPAKLRLVCAGCGNGAFLVDRGPANWDDISTSTTISGQCTSKQCQCTQPKFYLRCCERHEGDVDGTAVVLKHINTNRRRVECIACGDIASHVLIFPCGPGHVTCLNCFRQYSSVCLNERRFTEHERHGYTLPCPAGCQDSYIEETHHFLLMGKENYERYKNFGAEEFVLQNGGVLCPAPGCGMGLFPEDDETRLVKCGECQFESCKDCRAEYHTGSCGQMEHLASSHAIDMGITDEMAERACWEQQSLSLIEETTKQCPNCQIKTERSGGCMHMVCSRCECEWCWICVQPWTRDCMAQHWFG</sequence>
<dbReference type="GO" id="GO:0008270">
    <property type="term" value="F:zinc ion binding"/>
    <property type="evidence" value="ECO:0007669"/>
    <property type="project" value="UniProtKB-KW"/>
</dbReference>
<evidence type="ECO:0000256" key="8">
    <source>
        <dbReference type="ARBA" id="ARBA00022679"/>
    </source>
</evidence>
<keyword evidence="8" id="KW-0808">Transferase</keyword>
<dbReference type="InterPro" id="IPR003977">
    <property type="entry name" value="Parkin"/>
</dbReference>
<accession>A0AAV4DTD7</accession>
<evidence type="ECO:0000256" key="6">
    <source>
        <dbReference type="ARBA" id="ARBA00022490"/>
    </source>
</evidence>
<dbReference type="CDD" id="cd21382">
    <property type="entry name" value="RING0_parkin"/>
    <property type="match status" value="1"/>
</dbReference>
<evidence type="ECO:0000256" key="11">
    <source>
        <dbReference type="ARBA" id="ARBA00022771"/>
    </source>
</evidence>
<reference evidence="23 24" key="1">
    <citation type="journal article" date="2021" name="Elife">
        <title>Chloroplast acquisition without the gene transfer in kleptoplastic sea slugs, Plakobranchus ocellatus.</title>
        <authorList>
            <person name="Maeda T."/>
            <person name="Takahashi S."/>
            <person name="Yoshida T."/>
            <person name="Shimamura S."/>
            <person name="Takaki Y."/>
            <person name="Nagai Y."/>
            <person name="Toyoda A."/>
            <person name="Suzuki Y."/>
            <person name="Arimoto A."/>
            <person name="Ishii H."/>
            <person name="Satoh N."/>
            <person name="Nishiyama T."/>
            <person name="Hasebe M."/>
            <person name="Maruyama T."/>
            <person name="Minagawa J."/>
            <person name="Obokata J."/>
            <person name="Shigenobu S."/>
        </authorList>
    </citation>
    <scope>NUCLEOTIDE SEQUENCE [LARGE SCALE GENOMIC DNA]</scope>
</reference>
<dbReference type="Gene3D" id="1.20.120.1750">
    <property type="match status" value="1"/>
</dbReference>
<dbReference type="InterPro" id="IPR054694">
    <property type="entry name" value="Parkin-like_IBR"/>
</dbReference>
<evidence type="ECO:0000256" key="16">
    <source>
        <dbReference type="ARBA" id="ARBA00023128"/>
    </source>
</evidence>
<feature type="active site" evidence="19">
    <location>
        <position position="467"/>
    </location>
</feature>
<keyword evidence="16" id="KW-0496">Mitochondrion</keyword>
<dbReference type="InterPro" id="IPR047536">
    <property type="entry name" value="Rcat_RBR_parkin"/>
</dbReference>
<dbReference type="Gene3D" id="2.20.25.20">
    <property type="match status" value="1"/>
</dbReference>
<evidence type="ECO:0000256" key="12">
    <source>
        <dbReference type="ARBA" id="ARBA00022786"/>
    </source>
</evidence>
<keyword evidence="9" id="KW-0479">Metal-binding</keyword>
<keyword evidence="7" id="KW-0597">Phosphoprotein</keyword>
<feature type="compositionally biased region" description="Polar residues" evidence="20">
    <location>
        <begin position="163"/>
        <end position="174"/>
    </location>
</feature>
<dbReference type="GO" id="GO:0016567">
    <property type="term" value="P:protein ubiquitination"/>
    <property type="evidence" value="ECO:0007669"/>
    <property type="project" value="InterPro"/>
</dbReference>
<keyword evidence="6" id="KW-0963">Cytoplasm</keyword>
<dbReference type="Gene3D" id="3.10.20.90">
    <property type="entry name" value="Phosphatidylinositol 3-kinase Catalytic Subunit, Chain A, domain 1"/>
    <property type="match status" value="1"/>
</dbReference>
<dbReference type="GO" id="GO:0061630">
    <property type="term" value="F:ubiquitin protein ligase activity"/>
    <property type="evidence" value="ECO:0007669"/>
    <property type="project" value="UniProtKB-EC"/>
</dbReference>
<evidence type="ECO:0000256" key="18">
    <source>
        <dbReference type="ARBA" id="ARBA00029536"/>
    </source>
</evidence>
<dbReference type="CDD" id="cd20340">
    <property type="entry name" value="BRcat_RBR_parkin"/>
    <property type="match status" value="1"/>
</dbReference>
<dbReference type="InterPro" id="IPR047535">
    <property type="entry name" value="RING-HC_RBR_parkin"/>
</dbReference>
<dbReference type="SUPFAM" id="SSF54236">
    <property type="entry name" value="Ubiquitin-like"/>
    <property type="match status" value="1"/>
</dbReference>
<dbReference type="GO" id="GO:0005739">
    <property type="term" value="C:mitochondrion"/>
    <property type="evidence" value="ECO:0007669"/>
    <property type="project" value="UniProtKB-SubCell"/>
</dbReference>
<organism evidence="23 24">
    <name type="scientific">Plakobranchus ocellatus</name>
    <dbReference type="NCBI Taxonomy" id="259542"/>
    <lineage>
        <taxon>Eukaryota</taxon>
        <taxon>Metazoa</taxon>
        <taxon>Spiralia</taxon>
        <taxon>Lophotrochozoa</taxon>
        <taxon>Mollusca</taxon>
        <taxon>Gastropoda</taxon>
        <taxon>Heterobranchia</taxon>
        <taxon>Euthyneura</taxon>
        <taxon>Panpulmonata</taxon>
        <taxon>Sacoglossa</taxon>
        <taxon>Placobranchoidea</taxon>
        <taxon>Plakobranchidae</taxon>
        <taxon>Plakobranchus</taxon>
    </lineage>
</organism>
<keyword evidence="13" id="KW-0862">Zinc</keyword>
<dbReference type="Pfam" id="PF00240">
    <property type="entry name" value="ubiquitin"/>
    <property type="match status" value="1"/>
</dbReference>
<comment type="catalytic activity">
    <reaction evidence="1">
        <text>[E2 ubiquitin-conjugating enzyme]-S-ubiquitinyl-L-cysteine + [acceptor protein]-L-lysine = [E2 ubiquitin-conjugating enzyme]-L-cysteine + [acceptor protein]-N(6)-ubiquitinyl-L-lysine.</text>
        <dbReference type="EC" id="2.3.2.31"/>
    </reaction>
</comment>
<dbReference type="InterPro" id="IPR000626">
    <property type="entry name" value="Ubiquitin-like_dom"/>
</dbReference>
<dbReference type="Proteomes" id="UP000735302">
    <property type="component" value="Unassembled WGS sequence"/>
</dbReference>
<evidence type="ECO:0000256" key="10">
    <source>
        <dbReference type="ARBA" id="ARBA00022737"/>
    </source>
</evidence>
<dbReference type="PRINTS" id="PR01475">
    <property type="entry name" value="PARKIN"/>
</dbReference>
<dbReference type="InterPro" id="IPR041565">
    <property type="entry name" value="Parkin_Znf-RING"/>
</dbReference>
<dbReference type="PIRSF" id="PIRSF037880">
    <property type="entry name" value="Parkin"/>
    <property type="match status" value="1"/>
</dbReference>
<comment type="caution">
    <text evidence="23">The sequence shown here is derived from an EMBL/GenBank/DDBJ whole genome shotgun (WGS) entry which is preliminary data.</text>
</comment>
<dbReference type="EMBL" id="BLXT01008287">
    <property type="protein sequence ID" value="GFO47255.1"/>
    <property type="molecule type" value="Genomic_DNA"/>
</dbReference>
<dbReference type="InterPro" id="IPR047534">
    <property type="entry name" value="BRcat_RBR_parkin"/>
</dbReference>
<evidence type="ECO:0000256" key="3">
    <source>
        <dbReference type="ARBA" id="ARBA00004514"/>
    </source>
</evidence>
<evidence type="ECO:0000256" key="2">
    <source>
        <dbReference type="ARBA" id="ARBA00004173"/>
    </source>
</evidence>
<dbReference type="Pfam" id="PF22605">
    <property type="entry name" value="IBR_2"/>
    <property type="match status" value="1"/>
</dbReference>
<evidence type="ECO:0000256" key="19">
    <source>
        <dbReference type="PIRSR" id="PIRSR037880-1"/>
    </source>
</evidence>
<dbReference type="InterPro" id="IPR029071">
    <property type="entry name" value="Ubiquitin-like_domsf"/>
</dbReference>
<comment type="pathway">
    <text evidence="4">Protein modification; protein ubiquitination.</text>
</comment>
<proteinExistence type="inferred from homology"/>
<dbReference type="GO" id="GO:0006914">
    <property type="term" value="P:autophagy"/>
    <property type="evidence" value="ECO:0007669"/>
    <property type="project" value="UniProtKB-KW"/>
</dbReference>